<gene>
    <name evidence="1" type="ORF">BJ982_005171</name>
</gene>
<dbReference type="SUPFAM" id="SSF55073">
    <property type="entry name" value="Nucleotide cyclase"/>
    <property type="match status" value="1"/>
</dbReference>
<dbReference type="Proteomes" id="UP000542210">
    <property type="component" value="Unassembled WGS sequence"/>
</dbReference>
<organism evidence="1 2">
    <name type="scientific">Sphaerisporangium siamense</name>
    <dbReference type="NCBI Taxonomy" id="795645"/>
    <lineage>
        <taxon>Bacteria</taxon>
        <taxon>Bacillati</taxon>
        <taxon>Actinomycetota</taxon>
        <taxon>Actinomycetes</taxon>
        <taxon>Streptosporangiales</taxon>
        <taxon>Streptosporangiaceae</taxon>
        <taxon>Sphaerisporangium</taxon>
    </lineage>
</organism>
<accession>A0A7W7GBL6</accession>
<dbReference type="EMBL" id="JACHND010000001">
    <property type="protein sequence ID" value="MBB4703627.1"/>
    <property type="molecule type" value="Genomic_DNA"/>
</dbReference>
<protein>
    <submittedName>
        <fullName evidence="1">PleD family two-component response regulator</fullName>
    </submittedName>
</protein>
<dbReference type="InterPro" id="IPR043128">
    <property type="entry name" value="Rev_trsase/Diguanyl_cyclase"/>
</dbReference>
<dbReference type="InterPro" id="IPR029787">
    <property type="entry name" value="Nucleotide_cyclase"/>
</dbReference>
<sequence>MMSTYAESGAVCRLRGDQFVIIDRTGDTNSPEKQAKSVLRKIRSHDWSVMSPNLFVTVTGSIAHRRRGEQAPTLMLRAIIGVEGLAVRW</sequence>
<comment type="caution">
    <text evidence="1">The sequence shown here is derived from an EMBL/GenBank/DDBJ whole genome shotgun (WGS) entry which is preliminary data.</text>
</comment>
<dbReference type="Gene3D" id="3.30.70.270">
    <property type="match status" value="1"/>
</dbReference>
<dbReference type="AlphaFoldDB" id="A0A7W7GBL6"/>
<proteinExistence type="predicted"/>
<reference evidence="1 2" key="1">
    <citation type="submission" date="2020-08" db="EMBL/GenBank/DDBJ databases">
        <title>Sequencing the genomes of 1000 actinobacteria strains.</title>
        <authorList>
            <person name="Klenk H.-P."/>
        </authorList>
    </citation>
    <scope>NUCLEOTIDE SEQUENCE [LARGE SCALE GENOMIC DNA]</scope>
    <source>
        <strain evidence="1 2">DSM 45784</strain>
    </source>
</reference>
<evidence type="ECO:0000313" key="1">
    <source>
        <dbReference type="EMBL" id="MBB4703627.1"/>
    </source>
</evidence>
<evidence type="ECO:0000313" key="2">
    <source>
        <dbReference type="Proteomes" id="UP000542210"/>
    </source>
</evidence>
<name>A0A7W7GBL6_9ACTN</name>
<keyword evidence="2" id="KW-1185">Reference proteome</keyword>